<organism evidence="1 2">
    <name type="scientific">Solanum verrucosum</name>
    <dbReference type="NCBI Taxonomy" id="315347"/>
    <lineage>
        <taxon>Eukaryota</taxon>
        <taxon>Viridiplantae</taxon>
        <taxon>Streptophyta</taxon>
        <taxon>Embryophyta</taxon>
        <taxon>Tracheophyta</taxon>
        <taxon>Spermatophyta</taxon>
        <taxon>Magnoliopsida</taxon>
        <taxon>eudicotyledons</taxon>
        <taxon>Gunneridae</taxon>
        <taxon>Pentapetalae</taxon>
        <taxon>asterids</taxon>
        <taxon>lamiids</taxon>
        <taxon>Solanales</taxon>
        <taxon>Solanaceae</taxon>
        <taxon>Solanoideae</taxon>
        <taxon>Solaneae</taxon>
        <taxon>Solanum</taxon>
    </lineage>
</organism>
<proteinExistence type="predicted"/>
<dbReference type="Proteomes" id="UP001234989">
    <property type="component" value="Chromosome 7"/>
</dbReference>
<keyword evidence="2" id="KW-1185">Reference proteome</keyword>
<name>A0AAF0U267_SOLVR</name>
<sequence>MCQWFSPREVVGPRRWHVVSQRGTTSGTDRGLNHLYAMSSHYDQENLQDVVSVLTLLEGIYGIVIYCNASRAGLGCVLMQNGKVIAYAS</sequence>
<evidence type="ECO:0000313" key="2">
    <source>
        <dbReference type="Proteomes" id="UP001234989"/>
    </source>
</evidence>
<dbReference type="EMBL" id="CP133618">
    <property type="protein sequence ID" value="WMV37872.1"/>
    <property type="molecule type" value="Genomic_DNA"/>
</dbReference>
<accession>A0AAF0U267</accession>
<reference evidence="1" key="1">
    <citation type="submission" date="2023-08" db="EMBL/GenBank/DDBJ databases">
        <title>A de novo genome assembly of Solanum verrucosum Schlechtendal, a Mexican diploid species geographically isolated from the other diploid A-genome species in potato relatives.</title>
        <authorList>
            <person name="Hosaka K."/>
        </authorList>
    </citation>
    <scope>NUCLEOTIDE SEQUENCE</scope>
    <source>
        <tissue evidence="1">Young leaves</tissue>
    </source>
</reference>
<dbReference type="AlphaFoldDB" id="A0AAF0U267"/>
<evidence type="ECO:0000313" key="1">
    <source>
        <dbReference type="EMBL" id="WMV37872.1"/>
    </source>
</evidence>
<gene>
    <name evidence="1" type="ORF">MTR67_031257</name>
</gene>
<protein>
    <submittedName>
        <fullName evidence="1">Uncharacterized protein</fullName>
    </submittedName>
</protein>